<dbReference type="Pfam" id="PF07409">
    <property type="entry name" value="GP46"/>
    <property type="match status" value="1"/>
</dbReference>
<name>A0ABQ0QFH3_9PROT</name>
<organism evidence="1 2">
    <name type="scientific">Gluconobacter frateurii NRIC 0228</name>
    <dbReference type="NCBI Taxonomy" id="1307946"/>
    <lineage>
        <taxon>Bacteria</taxon>
        <taxon>Pseudomonadati</taxon>
        <taxon>Pseudomonadota</taxon>
        <taxon>Alphaproteobacteria</taxon>
        <taxon>Acetobacterales</taxon>
        <taxon>Acetobacteraceae</taxon>
        <taxon>Gluconobacter</taxon>
    </lineage>
</organism>
<dbReference type="Proteomes" id="UP001061070">
    <property type="component" value="Unassembled WGS sequence"/>
</dbReference>
<dbReference type="EMBL" id="BAQW01000015">
    <property type="protein sequence ID" value="GBR17429.1"/>
    <property type="molecule type" value="Genomic_DNA"/>
</dbReference>
<proteinExistence type="predicted"/>
<accession>A0ABQ0QFH3</accession>
<gene>
    <name evidence="1" type="ORF">AA0228_3025</name>
</gene>
<dbReference type="InterPro" id="IPR010877">
    <property type="entry name" value="Phage_Mu_Gp46"/>
</dbReference>
<evidence type="ECO:0000313" key="2">
    <source>
        <dbReference type="Proteomes" id="UP001061070"/>
    </source>
</evidence>
<comment type="caution">
    <text evidence="1">The sequence shown here is derived from an EMBL/GenBank/DDBJ whole genome shotgun (WGS) entry which is preliminary data.</text>
</comment>
<protein>
    <submittedName>
        <fullName evidence="1">Mu-like prophage protein gp46</fullName>
    </submittedName>
</protein>
<evidence type="ECO:0000313" key="1">
    <source>
        <dbReference type="EMBL" id="GBR17429.1"/>
    </source>
</evidence>
<sequence>MEYLISMADFKLSFNESEQCADLDLEYINQTVPVDVETGNDLITSVIISLLSDRVADSDWTYTLDKRGWWGDAENSRLMGSSLWQLSVLPTANTQEYLMRAEGYANSALQWLVDDNICKTVECVASFVDARNTHLNLDITLTKADSSVLRYSYVWDR</sequence>
<reference evidence="1" key="1">
    <citation type="submission" date="2013-04" db="EMBL/GenBank/DDBJ databases">
        <title>The genome sequencing project of 58 acetic acid bacteria.</title>
        <authorList>
            <person name="Okamoto-Kainuma A."/>
            <person name="Ishikawa M."/>
            <person name="Umino S."/>
            <person name="Koizumi Y."/>
            <person name="Shiwa Y."/>
            <person name="Yoshikawa H."/>
            <person name="Matsutani M."/>
            <person name="Matsushita K."/>
        </authorList>
    </citation>
    <scope>NUCLEOTIDE SEQUENCE</scope>
    <source>
        <strain evidence="1">NRIC 0228</strain>
    </source>
</reference>
<keyword evidence="2" id="KW-1185">Reference proteome</keyword>